<accession>A0A931DZ55</accession>
<dbReference type="EMBL" id="JADWYR010000001">
    <property type="protein sequence ID" value="MBG9375622.1"/>
    <property type="molecule type" value="Genomic_DNA"/>
</dbReference>
<protein>
    <submittedName>
        <fullName evidence="5">Histidine kinase</fullName>
    </submittedName>
</protein>
<dbReference type="GO" id="GO:0000155">
    <property type="term" value="F:phosphorelay sensor kinase activity"/>
    <property type="evidence" value="ECO:0007669"/>
    <property type="project" value="InterPro"/>
</dbReference>
<dbReference type="InterPro" id="IPR015943">
    <property type="entry name" value="WD40/YVTN_repeat-like_dom_sf"/>
</dbReference>
<gene>
    <name evidence="5" type="ORF">I5907_05215</name>
</gene>
<evidence type="ECO:0000259" key="3">
    <source>
        <dbReference type="Pfam" id="PF06580"/>
    </source>
</evidence>
<sequence>MSHFVKYIFSLLFFLPAFISPAQNAGKRIFTITGTEGDEPKILSLYQNKQGYILAGTTKGLYRFDGLEFYRYKPFSDSILAITAIGEGLNNQLWVGFESGALAYVENNKLKPLSFEEGFPKVPIKTIAKDNAGTVWIATAGEGVYYLKDKHMYNINEDDGLSDGYLYDLAIADDGTVNVTTDRGLNIIHIAGNKKSIDVFSARDGLPDNILRSIQRAGNFYWLGMQDAGVACIDKKQHLLSSFKQWDYGQVNNVIGTSTQVFVATEDKGLVVYDHDEKNNITTLSYKDEHLKKITCLLRDRESNIWAAGDHYLMRTAGSTIEVLYPLQKKTAETVHAILAAADKSIWFNNGKILSCIDRKAGDWKQKDLYLKGIDKSDISCLFQDGRGTIWVGTLGSGIVLVDPESGTQKLLTEDSLLLNANIISISGRNNEVWISAFEGIVCAKTVNGKTNFINYTGIEQVGSSYTNFILPDSRNRVWFATDGKGLTLLEQNRFTNLQQQAEKFGNVIYRIAEDNLNNIWYSTYKNGIVKYDGKAFKSYANEEGLSDINITGLANIRDNIVVLHKDKLDILNVKNGSVSYIDDEQGIGNINTDFNAYTTDQEGNLYFVSDTSILRYHASYYTSLQPTVLIDNVQLFLEDVEVRNGHVFSYDENNISFQYAGLYYSQPDKVTYQYKLDGYDKTWVSTKDKTRNFPQLPPGNYVFRVKASLNSNFSIAPEARFIFTIEQPFWMNTWFIIFSIGAAIAVVFVIIKSREKTINKYNRLEREKIKSQLDTLRSQINPHFLFNSFNTLISEIEEDPATAVTYVEKLSDFYRSIVMNREKDLILLQEEMSIMQDYAFIQRKRYGKAIQVKNSITPVQEKQYYITPLALQLLVENAIKHNVVSLETPLNIELYINEEEYLVVKNAINKKLQDDKGSRMGLQNIQKRYELLSRKAVVIENDQHYFTVKIPLLKSPI</sequence>
<organism evidence="5 6">
    <name type="scientific">Panacibacter microcysteis</name>
    <dbReference type="NCBI Taxonomy" id="2793269"/>
    <lineage>
        <taxon>Bacteria</taxon>
        <taxon>Pseudomonadati</taxon>
        <taxon>Bacteroidota</taxon>
        <taxon>Chitinophagia</taxon>
        <taxon>Chitinophagales</taxon>
        <taxon>Chitinophagaceae</taxon>
        <taxon>Panacibacter</taxon>
    </lineage>
</organism>
<dbReference type="AlphaFoldDB" id="A0A931DZ55"/>
<dbReference type="GO" id="GO:0016020">
    <property type="term" value="C:membrane"/>
    <property type="evidence" value="ECO:0007669"/>
    <property type="project" value="InterPro"/>
</dbReference>
<proteinExistence type="predicted"/>
<dbReference type="InterPro" id="IPR010559">
    <property type="entry name" value="Sig_transdc_His_kin_internal"/>
</dbReference>
<feature type="domain" description="Signal transduction histidine kinase internal region" evidence="3">
    <location>
        <begin position="773"/>
        <end position="850"/>
    </location>
</feature>
<keyword evidence="1" id="KW-1133">Transmembrane helix</keyword>
<dbReference type="PANTHER" id="PTHR34220:SF7">
    <property type="entry name" value="SENSOR HISTIDINE KINASE YPDA"/>
    <property type="match status" value="1"/>
</dbReference>
<evidence type="ECO:0000259" key="4">
    <source>
        <dbReference type="Pfam" id="PF07495"/>
    </source>
</evidence>
<dbReference type="Pfam" id="PF06580">
    <property type="entry name" value="His_kinase"/>
    <property type="match status" value="1"/>
</dbReference>
<dbReference type="PANTHER" id="PTHR34220">
    <property type="entry name" value="SENSOR HISTIDINE KINASE YPDA"/>
    <property type="match status" value="1"/>
</dbReference>
<name>A0A931DZ55_9BACT</name>
<feature type="domain" description="Two component regulator three Y" evidence="4">
    <location>
        <begin position="665"/>
        <end position="726"/>
    </location>
</feature>
<feature type="signal peptide" evidence="2">
    <location>
        <begin position="1"/>
        <end position="22"/>
    </location>
</feature>
<comment type="caution">
    <text evidence="5">The sequence shown here is derived from an EMBL/GenBank/DDBJ whole genome shotgun (WGS) entry which is preliminary data.</text>
</comment>
<dbReference type="Gene3D" id="2.130.10.10">
    <property type="entry name" value="YVTN repeat-like/Quinoprotein amine dehydrogenase"/>
    <property type="match status" value="2"/>
</dbReference>
<evidence type="ECO:0000256" key="1">
    <source>
        <dbReference type="SAM" id="Phobius"/>
    </source>
</evidence>
<keyword evidence="1" id="KW-0472">Membrane</keyword>
<dbReference type="Pfam" id="PF07495">
    <property type="entry name" value="Y_Y_Y"/>
    <property type="match status" value="1"/>
</dbReference>
<dbReference type="Pfam" id="PF07494">
    <property type="entry name" value="Reg_prop"/>
    <property type="match status" value="1"/>
</dbReference>
<keyword evidence="1" id="KW-0812">Transmembrane</keyword>
<dbReference type="InterPro" id="IPR011110">
    <property type="entry name" value="Reg_prop"/>
</dbReference>
<reference evidence="5" key="1">
    <citation type="submission" date="2020-11" db="EMBL/GenBank/DDBJ databases">
        <title>Bacterial whole genome sequence for Panacibacter sp. DH6.</title>
        <authorList>
            <person name="Le V."/>
            <person name="Ko S."/>
            <person name="Ahn C.-Y."/>
            <person name="Oh H.-M."/>
        </authorList>
    </citation>
    <scope>NUCLEOTIDE SEQUENCE</scope>
    <source>
        <strain evidence="5">DH6</strain>
    </source>
</reference>
<dbReference type="RefSeq" id="WP_196989665.1">
    <property type="nucleotide sequence ID" value="NZ_JADWYR010000001.1"/>
</dbReference>
<dbReference type="Gene3D" id="2.60.40.10">
    <property type="entry name" value="Immunoglobulins"/>
    <property type="match status" value="1"/>
</dbReference>
<keyword evidence="6" id="KW-1185">Reference proteome</keyword>
<feature type="chain" id="PRO_5037252616" evidence="2">
    <location>
        <begin position="23"/>
        <end position="958"/>
    </location>
</feature>
<keyword evidence="2" id="KW-0732">Signal</keyword>
<keyword evidence="5" id="KW-0808">Transferase</keyword>
<evidence type="ECO:0000313" key="5">
    <source>
        <dbReference type="EMBL" id="MBG9375622.1"/>
    </source>
</evidence>
<dbReference type="InterPro" id="IPR011123">
    <property type="entry name" value="Y_Y_Y"/>
</dbReference>
<evidence type="ECO:0000256" key="2">
    <source>
        <dbReference type="SAM" id="SignalP"/>
    </source>
</evidence>
<feature type="transmembrane region" description="Helical" evidence="1">
    <location>
        <begin position="730"/>
        <end position="752"/>
    </location>
</feature>
<dbReference type="InterPro" id="IPR013783">
    <property type="entry name" value="Ig-like_fold"/>
</dbReference>
<dbReference type="SUPFAM" id="SSF63829">
    <property type="entry name" value="Calcium-dependent phosphotriesterase"/>
    <property type="match status" value="2"/>
</dbReference>
<evidence type="ECO:0000313" key="6">
    <source>
        <dbReference type="Proteomes" id="UP000628448"/>
    </source>
</evidence>
<keyword evidence="5" id="KW-0418">Kinase</keyword>
<dbReference type="InterPro" id="IPR050640">
    <property type="entry name" value="Bact_2-comp_sensor_kinase"/>
</dbReference>
<dbReference type="Proteomes" id="UP000628448">
    <property type="component" value="Unassembled WGS sequence"/>
</dbReference>